<organism evidence="5">
    <name type="scientific">Soboliphyme baturini</name>
    <dbReference type="NCBI Taxonomy" id="241478"/>
    <lineage>
        <taxon>Eukaryota</taxon>
        <taxon>Metazoa</taxon>
        <taxon>Ecdysozoa</taxon>
        <taxon>Nematoda</taxon>
        <taxon>Enoplea</taxon>
        <taxon>Dorylaimia</taxon>
        <taxon>Dioctophymatida</taxon>
        <taxon>Dioctophymatoidea</taxon>
        <taxon>Soboliphymatidae</taxon>
        <taxon>Soboliphyme</taxon>
    </lineage>
</organism>
<reference evidence="3 4" key="2">
    <citation type="submission" date="2018-11" db="EMBL/GenBank/DDBJ databases">
        <authorList>
            <consortium name="Pathogen Informatics"/>
        </authorList>
    </citation>
    <scope>NUCLEOTIDE SEQUENCE [LARGE SCALE GENOMIC DNA]</scope>
</reference>
<dbReference type="SUPFAM" id="SSF46458">
    <property type="entry name" value="Globin-like"/>
    <property type="match status" value="1"/>
</dbReference>
<dbReference type="Pfam" id="PF00042">
    <property type="entry name" value="Globin"/>
    <property type="match status" value="1"/>
</dbReference>
<dbReference type="EMBL" id="UZAM01010038">
    <property type="protein sequence ID" value="VDP10802.1"/>
    <property type="molecule type" value="Genomic_DNA"/>
</dbReference>
<keyword evidence="4" id="KW-1185">Reference proteome</keyword>
<keyword evidence="1" id="KW-0349">Heme</keyword>
<reference evidence="5" key="1">
    <citation type="submission" date="2016-06" db="UniProtKB">
        <authorList>
            <consortium name="WormBaseParasite"/>
        </authorList>
    </citation>
    <scope>IDENTIFICATION</scope>
</reference>
<dbReference type="InterPro" id="IPR000971">
    <property type="entry name" value="Globin"/>
</dbReference>
<evidence type="ECO:0000259" key="2">
    <source>
        <dbReference type="Pfam" id="PF00042"/>
    </source>
</evidence>
<keyword evidence="1" id="KW-0408">Iron</keyword>
<evidence type="ECO:0000256" key="1">
    <source>
        <dbReference type="RuleBase" id="RU000356"/>
    </source>
</evidence>
<dbReference type="AlphaFoldDB" id="A0A183IT31"/>
<name>A0A183IT31_9BILA</name>
<comment type="similarity">
    <text evidence="1">Belongs to the globin family.</text>
</comment>
<dbReference type="InterPro" id="IPR009050">
    <property type="entry name" value="Globin-like_sf"/>
</dbReference>
<dbReference type="Proteomes" id="UP000270296">
    <property type="component" value="Unassembled WGS sequence"/>
</dbReference>
<sequence length="153" mass="18240">MHITLYNYDPEVMSELLSWPFAIFNPYLLFQDHPNYKSCFPKLRHLNDMDLINTEELRSHTDLFLTNLRVLIYSLDNPNECFYELERAAIAHEKTNIKRYHVEAMFPILIETLCQSGIVDEKTYVTWKKLFDAMNLYQDMIRNGVIQSRSEKP</sequence>
<evidence type="ECO:0000313" key="4">
    <source>
        <dbReference type="Proteomes" id="UP000270296"/>
    </source>
</evidence>
<keyword evidence="1" id="KW-0813">Transport</keyword>
<dbReference type="WBParaSite" id="SBAD_0000704101-mRNA-1">
    <property type="protein sequence ID" value="SBAD_0000704101-mRNA-1"/>
    <property type="gene ID" value="SBAD_0000704101"/>
</dbReference>
<proteinExistence type="inferred from homology"/>
<dbReference type="GO" id="GO:0019825">
    <property type="term" value="F:oxygen binding"/>
    <property type="evidence" value="ECO:0007669"/>
    <property type="project" value="InterPro"/>
</dbReference>
<accession>A0A183IT31</accession>
<gene>
    <name evidence="3" type="ORF">SBAD_LOCUS6778</name>
</gene>
<dbReference type="GO" id="GO:0005344">
    <property type="term" value="F:oxygen carrier activity"/>
    <property type="evidence" value="ECO:0007669"/>
    <property type="project" value="UniProtKB-KW"/>
</dbReference>
<dbReference type="InterPro" id="IPR044399">
    <property type="entry name" value="Mb-like_M"/>
</dbReference>
<keyword evidence="1" id="KW-0561">Oxygen transport</keyword>
<dbReference type="CDD" id="cd01040">
    <property type="entry name" value="Mb-like"/>
    <property type="match status" value="1"/>
</dbReference>
<feature type="domain" description="Globin" evidence="2">
    <location>
        <begin position="28"/>
        <end position="134"/>
    </location>
</feature>
<evidence type="ECO:0000313" key="3">
    <source>
        <dbReference type="EMBL" id="VDP10802.1"/>
    </source>
</evidence>
<dbReference type="GO" id="GO:0020037">
    <property type="term" value="F:heme binding"/>
    <property type="evidence" value="ECO:0007669"/>
    <property type="project" value="InterPro"/>
</dbReference>
<dbReference type="InterPro" id="IPR012292">
    <property type="entry name" value="Globin/Proto"/>
</dbReference>
<protein>
    <submittedName>
        <fullName evidence="5">GLOBIN domain-containing protein</fullName>
    </submittedName>
</protein>
<evidence type="ECO:0000313" key="5">
    <source>
        <dbReference type="WBParaSite" id="SBAD_0000704101-mRNA-1"/>
    </source>
</evidence>
<dbReference type="Gene3D" id="1.10.490.10">
    <property type="entry name" value="Globins"/>
    <property type="match status" value="1"/>
</dbReference>
<keyword evidence="1" id="KW-0479">Metal-binding</keyword>